<feature type="region of interest" description="Disordered" evidence="1">
    <location>
        <begin position="1418"/>
        <end position="1463"/>
    </location>
</feature>
<feature type="domain" description="DUF3320" evidence="2">
    <location>
        <begin position="1490"/>
        <end position="1537"/>
    </location>
</feature>
<dbReference type="FunFam" id="3.40.960.10:FF:000002">
    <property type="entry name" value="DNA helicase related protein"/>
    <property type="match status" value="1"/>
</dbReference>
<feature type="domain" description="DNA2/NAM7 helicase helicase" evidence="3">
    <location>
        <begin position="1005"/>
        <end position="1044"/>
    </location>
</feature>
<dbReference type="Proteomes" id="UP000182589">
    <property type="component" value="Unassembled WGS sequence"/>
</dbReference>
<evidence type="ECO:0000313" key="7">
    <source>
        <dbReference type="Proteomes" id="UP000182589"/>
    </source>
</evidence>
<dbReference type="Pfam" id="PF18741">
    <property type="entry name" value="MTES_1575"/>
    <property type="match status" value="1"/>
</dbReference>
<dbReference type="InterPro" id="IPR021754">
    <property type="entry name" value="DUF3320"/>
</dbReference>
<dbReference type="InterPro" id="IPR045055">
    <property type="entry name" value="DNA2/NAM7-like"/>
</dbReference>
<feature type="region of interest" description="Disordered" evidence="1">
    <location>
        <begin position="1"/>
        <end position="41"/>
    </location>
</feature>
<name>A0A1H2WWL7_9BACL</name>
<protein>
    <submittedName>
        <fullName evidence="6">AAA domain-containing protein</fullName>
    </submittedName>
</protein>
<dbReference type="PANTHER" id="PTHR10887:SF530">
    <property type="entry name" value="SUPERFAMILY I DNA HELICASES"/>
    <property type="match status" value="1"/>
</dbReference>
<keyword evidence="7" id="KW-1185">Reference proteome</keyword>
<accession>A0A1H2WWL7</accession>
<dbReference type="FunFam" id="3.40.50.300:FF:002063">
    <property type="entry name" value="DNA helicase related protein"/>
    <property type="match status" value="1"/>
</dbReference>
<dbReference type="Pfam" id="PF11784">
    <property type="entry name" value="DUF3320"/>
    <property type="match status" value="1"/>
</dbReference>
<dbReference type="InterPro" id="IPR049468">
    <property type="entry name" value="Restrct_endonuc-II-like_dom"/>
</dbReference>
<evidence type="ECO:0000259" key="3">
    <source>
        <dbReference type="Pfam" id="PF13086"/>
    </source>
</evidence>
<dbReference type="Pfam" id="PF13087">
    <property type="entry name" value="AAA_12"/>
    <property type="match status" value="1"/>
</dbReference>
<organism evidence="6 7">
    <name type="scientific">Alicyclobacillus hesperidum</name>
    <dbReference type="NCBI Taxonomy" id="89784"/>
    <lineage>
        <taxon>Bacteria</taxon>
        <taxon>Bacillati</taxon>
        <taxon>Bacillota</taxon>
        <taxon>Bacilli</taxon>
        <taxon>Bacillales</taxon>
        <taxon>Alicyclobacillaceae</taxon>
        <taxon>Alicyclobacillus</taxon>
    </lineage>
</organism>
<feature type="domain" description="Restriction endonuclease type II-like" evidence="5">
    <location>
        <begin position="1313"/>
        <end position="1410"/>
    </location>
</feature>
<evidence type="ECO:0000259" key="5">
    <source>
        <dbReference type="Pfam" id="PF18741"/>
    </source>
</evidence>
<dbReference type="Pfam" id="PF13086">
    <property type="entry name" value="AAA_11"/>
    <property type="match status" value="1"/>
</dbReference>
<dbReference type="InterPro" id="IPR025103">
    <property type="entry name" value="DUF4011"/>
</dbReference>
<feature type="compositionally biased region" description="Basic and acidic residues" evidence="1">
    <location>
        <begin position="1"/>
        <end position="11"/>
    </location>
</feature>
<dbReference type="GO" id="GO:0004386">
    <property type="term" value="F:helicase activity"/>
    <property type="evidence" value="ECO:0007669"/>
    <property type="project" value="InterPro"/>
</dbReference>
<dbReference type="EMBL" id="FNOJ01000017">
    <property type="protein sequence ID" value="SDW85002.1"/>
    <property type="molecule type" value="Genomic_DNA"/>
</dbReference>
<sequence>MPSESVRDAAKKPAAARQSGIHTVDALRRGGTHGTGPDRQSVLRQKLQEARRDLLDLTLRNNMLNFRLPKSQGVYLDHQPIDEVYKRLVGERLSLNFFATVLENKVPDEAVLDGEAENSEKTEGTQAGAPDDGSQVQGTVAGGELTLSAPYTANQLNKRLLNTFRTARTSLEEQGANTLFLAMGFLEWYESESSDKPLMAPLVLVPVTLERDTARDRFTVRYSEEEVVANLSLQYKLKIDFGIELPELEVDDERSLSAYIDSISETVAKQERWIVHADRLLMAFFSFGKYLMFRDLEADLWPDVANPLNHDILASLLVEGFREEPSDIDELARLDDTLPLTDMQTVMDADSSQLAAVVDVARGRNLVIQGPPGTGKSQTITNVIARAVLDGKSVLFVAEKMAALEVVKSRLEKVGLGAACLELHSNKTNKRQLLTELERTWQLRGTAGVPETNELEYKIQRSKLNEYIDVLHQPMGGSGVTPYIAMGQLIRWQERMIAERWPAFDVDTNWTRELFVERRDFLRDLQAFLKEIGVPVEHPFWGCALTETPTGAHHEALVSALTHAVNAVGELAARWENAKVSLSIQGGDAWPEVDAAVQVLRLLSTVPDLAGVDVRDTAWADFATWVDTVKAMQSVYELKAKYETLLLADTWTKDLAPVRTRILAHQSFFGRMSGEYKSARAQAMACLRSPQKQSEAEMLAWLNDVIYVQQTQERVMQHEVTLAKLLGGKWRGVDTDWKMCAEIVGWMVNLQQLCMRGEIPGWVVDLLVRPDIREAATGTLAILEPAVAEARSTVRVAVEKLQYRRTDVERGETTTNGLNGGSETAGLTDSIAADDEQLRRWQGELDTLSGIVRWNLFTRRCDKVGLGSVVHAAASWRYAGDSLVDAVTYRWYEALLQVVFKQHPTIAEFAGNAQWGTVERFRALDEEMTRITQKLAAAAHLQRIPSRESSGGELGLLRREMQKKGRHMAIRQLLARTGHAIQALKPVFMASPMSVATFFPPGSLHFDLVVFDEASQVQPVDALGAIIRGRQLVVVGDSKQLPPTNFFDAAVDDEEDPEDTDVHTSDMESILSLCVSQGMPERMLRWHYRSRHESLIALSNAEFYDGRLILFPSPERKSTTKGLVLHRLEDTAYDRGKSRTNRLEARAVAQAVMEHARAFVNGDTDETLGVVALSSTQAEAIEDEVDRLRRANPSCEPFFAASDEPFFVKNLETVQGDERDVIFVSVGYGRDKDGYLAMTFGPLGKAGGERRLNVLITRARVRCEVFTNLRSEDIDLHRAKGEGSRVFKAFLRYCETGKLDLPHSTGREADSPFEEAVRDELVRLGYQVDVQVGSAGFFIDLAVVDPDAPGRYLIGIECDGATYHSSRSARDRDRLRQQVLEGLGWTLHRIWSTDWFRDRKKALAKLVAAIEEAKVRAKRESLEQTERPKRANTGFVESSTLAEEASSADAMATSRPRHSEAVQEIQASAAGAVTEPYVAATLHIPPLGVELHEVAIGQWANWIAQVVEIESPVHVEVVVRRIADACGIKRIGKRIRATYGNAVRYAVSQQLVKMDGDILLSPSLDTMPIRSRADVPTYEKQMEYIAQSEIAAVMMALIDRAYGYSEESLIVDTGRALGFSRVTQDMRDILSRVFASLQNSGRVRLEGVNYVRAGD</sequence>
<feature type="region of interest" description="Disordered" evidence="1">
    <location>
        <begin position="115"/>
        <end position="135"/>
    </location>
</feature>
<dbReference type="Gene3D" id="3.40.960.10">
    <property type="entry name" value="VSR Endonuclease"/>
    <property type="match status" value="1"/>
</dbReference>
<dbReference type="CDD" id="cd18808">
    <property type="entry name" value="SF1_C_Upf1"/>
    <property type="match status" value="1"/>
</dbReference>
<evidence type="ECO:0000256" key="1">
    <source>
        <dbReference type="SAM" id="MobiDB-lite"/>
    </source>
</evidence>
<reference evidence="7" key="1">
    <citation type="submission" date="2016-10" db="EMBL/GenBank/DDBJ databases">
        <authorList>
            <person name="Varghese N."/>
        </authorList>
    </citation>
    <scope>NUCLEOTIDE SEQUENCE [LARGE SCALE GENOMIC DNA]</scope>
    <source>
        <strain evidence="7">DSM 12489</strain>
    </source>
</reference>
<feature type="compositionally biased region" description="Basic and acidic residues" evidence="1">
    <location>
        <begin position="1418"/>
        <end position="1429"/>
    </location>
</feature>
<gene>
    <name evidence="6" type="ORF">SAMN04489725_11717</name>
</gene>
<dbReference type="InterPro" id="IPR047187">
    <property type="entry name" value="SF1_C_Upf1"/>
</dbReference>
<evidence type="ECO:0000313" key="6">
    <source>
        <dbReference type="EMBL" id="SDW85002.1"/>
    </source>
</evidence>
<dbReference type="InterPro" id="IPR041679">
    <property type="entry name" value="DNA2/NAM7-like_C"/>
</dbReference>
<dbReference type="PANTHER" id="PTHR10887">
    <property type="entry name" value="DNA2/NAM7 HELICASE FAMILY"/>
    <property type="match status" value="1"/>
</dbReference>
<evidence type="ECO:0000259" key="4">
    <source>
        <dbReference type="Pfam" id="PF13087"/>
    </source>
</evidence>
<dbReference type="Gene3D" id="3.40.50.300">
    <property type="entry name" value="P-loop containing nucleotide triphosphate hydrolases"/>
    <property type="match status" value="3"/>
</dbReference>
<feature type="compositionally biased region" description="Low complexity" evidence="1">
    <location>
        <begin position="1437"/>
        <end position="1450"/>
    </location>
</feature>
<feature type="domain" description="DNA2/NAM7 helicase-like C-terminal" evidence="4">
    <location>
        <begin position="1069"/>
        <end position="1267"/>
    </location>
</feature>
<dbReference type="Pfam" id="PF13195">
    <property type="entry name" value="DUF4011"/>
    <property type="match status" value="1"/>
</dbReference>
<dbReference type="InterPro" id="IPR027417">
    <property type="entry name" value="P-loop_NTPase"/>
</dbReference>
<dbReference type="STRING" id="89784.SAMN04489725_11717"/>
<dbReference type="SUPFAM" id="SSF52980">
    <property type="entry name" value="Restriction endonuclease-like"/>
    <property type="match status" value="1"/>
</dbReference>
<dbReference type="InterPro" id="IPR011335">
    <property type="entry name" value="Restrct_endonuc-II-like"/>
</dbReference>
<dbReference type="SUPFAM" id="SSF52540">
    <property type="entry name" value="P-loop containing nucleoside triphosphate hydrolases"/>
    <property type="match status" value="1"/>
</dbReference>
<proteinExistence type="predicted"/>
<dbReference type="InterPro" id="IPR041677">
    <property type="entry name" value="DNA2/NAM7_AAA_11"/>
</dbReference>
<evidence type="ECO:0000259" key="2">
    <source>
        <dbReference type="Pfam" id="PF11784"/>
    </source>
</evidence>